<comment type="caution">
    <text evidence="2">The sequence shown here is derived from an EMBL/GenBank/DDBJ whole genome shotgun (WGS) entry which is preliminary data.</text>
</comment>
<dbReference type="AlphaFoldDB" id="A0A3M7S944"/>
<accession>A0A3M7S944</accession>
<feature type="transmembrane region" description="Helical" evidence="1">
    <location>
        <begin position="35"/>
        <end position="59"/>
    </location>
</feature>
<proteinExistence type="predicted"/>
<name>A0A3M7S944_BRAPC</name>
<evidence type="ECO:0000256" key="1">
    <source>
        <dbReference type="SAM" id="Phobius"/>
    </source>
</evidence>
<reference evidence="2 3" key="1">
    <citation type="journal article" date="2018" name="Sci. Rep.">
        <title>Genomic signatures of local adaptation to the degree of environmental predictability in rotifers.</title>
        <authorList>
            <person name="Franch-Gras L."/>
            <person name="Hahn C."/>
            <person name="Garcia-Roger E.M."/>
            <person name="Carmona M.J."/>
            <person name="Serra M."/>
            <person name="Gomez A."/>
        </authorList>
    </citation>
    <scope>NUCLEOTIDE SEQUENCE [LARGE SCALE GENOMIC DNA]</scope>
    <source>
        <strain evidence="2">HYR1</strain>
    </source>
</reference>
<organism evidence="2 3">
    <name type="scientific">Brachionus plicatilis</name>
    <name type="common">Marine rotifer</name>
    <name type="synonym">Brachionus muelleri</name>
    <dbReference type="NCBI Taxonomy" id="10195"/>
    <lineage>
        <taxon>Eukaryota</taxon>
        <taxon>Metazoa</taxon>
        <taxon>Spiralia</taxon>
        <taxon>Gnathifera</taxon>
        <taxon>Rotifera</taxon>
        <taxon>Eurotatoria</taxon>
        <taxon>Monogononta</taxon>
        <taxon>Pseudotrocha</taxon>
        <taxon>Ploima</taxon>
        <taxon>Brachionidae</taxon>
        <taxon>Brachionus</taxon>
    </lineage>
</organism>
<keyword evidence="1" id="KW-0812">Transmembrane</keyword>
<evidence type="ECO:0000313" key="2">
    <source>
        <dbReference type="EMBL" id="RNA32108.1"/>
    </source>
</evidence>
<keyword evidence="1" id="KW-1133">Transmembrane helix</keyword>
<sequence>MNFYRHKLKITRTKPSIVVITFGYLQHSLHPTTTFLFTLNYCITFIILGGIIVSLSPLINRPGMIDIRKFKI</sequence>
<gene>
    <name evidence="2" type="ORF">BpHYR1_050514</name>
</gene>
<dbReference type="Proteomes" id="UP000276133">
    <property type="component" value="Unassembled WGS sequence"/>
</dbReference>
<dbReference type="EMBL" id="REGN01001847">
    <property type="protein sequence ID" value="RNA32108.1"/>
    <property type="molecule type" value="Genomic_DNA"/>
</dbReference>
<keyword evidence="1" id="KW-0472">Membrane</keyword>
<keyword evidence="3" id="KW-1185">Reference proteome</keyword>
<evidence type="ECO:0000313" key="3">
    <source>
        <dbReference type="Proteomes" id="UP000276133"/>
    </source>
</evidence>
<protein>
    <submittedName>
        <fullName evidence="2">Uncharacterized protein</fullName>
    </submittedName>
</protein>